<evidence type="ECO:0000259" key="23">
    <source>
        <dbReference type="PROSITE" id="PS51059"/>
    </source>
</evidence>
<keyword evidence="27" id="KW-1185">Reference proteome</keyword>
<dbReference type="Pfam" id="PF00644">
    <property type="entry name" value="PARP"/>
    <property type="match status" value="1"/>
</dbReference>
<dbReference type="FunFam" id="2.20.140.10:FF:000001">
    <property type="entry name" value="Poly [ADP-ribose] polymerase"/>
    <property type="match status" value="1"/>
</dbReference>
<dbReference type="SMART" id="SM00678">
    <property type="entry name" value="WWE"/>
    <property type="match status" value="2"/>
</dbReference>
<feature type="domain" description="PARP alpha-helical" evidence="24">
    <location>
        <begin position="472"/>
        <end position="589"/>
    </location>
</feature>
<dbReference type="GO" id="GO:0070212">
    <property type="term" value="P:protein poly-ADP-ribosylation"/>
    <property type="evidence" value="ECO:0007669"/>
    <property type="project" value="TreeGrafter"/>
</dbReference>
<evidence type="ECO:0000256" key="11">
    <source>
        <dbReference type="ARBA" id="ARBA00022765"/>
    </source>
</evidence>
<protein>
    <recommendedName>
        <fullName evidence="20">Poly [ADP-ribose] polymerase</fullName>
        <shortName evidence="20">PARP</shortName>
        <ecNumber evidence="20">2.4.2.-</ecNumber>
    </recommendedName>
</protein>
<comment type="similarity">
    <text evidence="17">Belongs to the ARTD/PARP family.</text>
</comment>
<feature type="region of interest" description="Disordered" evidence="21">
    <location>
        <begin position="286"/>
        <end position="318"/>
    </location>
</feature>
<sequence length="824" mass="93744">MFVVGKDLSRSFPTTKDYTYSTILLYGEGRGRTTERHPAARSPPSLALGSVVVHRSWLRQDGSTDDERRQLYTRQILSRYLADADYRVRKICPVSRKRKAEEDPEPEVVVKTEHEDESAAFAESGKVIASSDVKSELLTRWEWLNDGDMWMVYADEFNKRINQALSSGKQTLTLSPAVGVSLQVDFRKMIQKNTKTGYQRQIRLAVKEQDQYFVWQWQSDEGNWVTFDPKSCIVLESALQADEKLVSLSLGGKPYTVDLGAMVQKNSKTQHEREIQRCLSVAADQGNDQSKQNVQNGPTTAKRSRKVKSVQVGEAEEEDSKEQVRTLVLKGKAPVDPECSSKIGKAHVFCDGDDVYDVMLNQTNLQFNNNKYYLIQLLEDDNAKNFSVWMRWGRVGKVGQNSLVPCGGDLQKAKDIFQKKFLDKTKNVWSERGDFEKVPGKYDMLHMDYTITTEEEKNVVEVDKPPDIPKPESKLHGSVQALIQLICNMQNMEETVLEMKYDTKKAPLGKLTVEQIRAGYSSLQCIENCIKQQKFGKHLLEACNEFYTRIPHDFGLKTPPLIRTIEELALKVRLLEALGDIQIAVKLASMDLGSHEHPLDRQYRQLHCSLEPLDKSSDEFQIIERYLNSTHAPTHKDYTMTLMNVFRVIKEGEESNFQEELSNRMLLWHGSRLSNWVGILSQGLRVAPPEAPVTGYMFGKGIYFADVSSKSANYCFTTRDKNVGILLLSEVALGECNELIAADYDAQKKLKGKHSTKGVGRTIPDPKKSITHEGALVPMGPLIDTELQNNDGYTLNYNEYIVYNPCQVRMKYLLQVNFNYESLW</sequence>
<keyword evidence="9" id="KW-0548">Nucleotidyltransferase</keyword>
<dbReference type="FunFam" id="1.20.142.10:FF:000003">
    <property type="entry name" value="Poly [ADP-ribose] polymerase"/>
    <property type="match status" value="1"/>
</dbReference>
<dbReference type="InterPro" id="IPR004170">
    <property type="entry name" value="WWE_dom"/>
</dbReference>
<dbReference type="InterPro" id="IPR008893">
    <property type="entry name" value="WGR_domain"/>
</dbReference>
<evidence type="ECO:0000256" key="10">
    <source>
        <dbReference type="ARBA" id="ARBA00022763"/>
    </source>
</evidence>
<keyword evidence="5" id="KW-0021">Allosteric enzyme</keyword>
<keyword evidence="10" id="KW-0227">DNA damage</keyword>
<evidence type="ECO:0000256" key="2">
    <source>
        <dbReference type="ARBA" id="ARBA00004286"/>
    </source>
</evidence>
<dbReference type="InterPro" id="IPR037197">
    <property type="entry name" value="WWE_dom_sf"/>
</dbReference>
<dbReference type="Gene3D" id="1.20.142.10">
    <property type="entry name" value="Poly(ADP-ribose) polymerase, regulatory domain"/>
    <property type="match status" value="1"/>
</dbReference>
<keyword evidence="4" id="KW-0158">Chromosome</keyword>
<dbReference type="EMBL" id="DYDO01000006">
    <property type="protein sequence ID" value="DBA22761.1"/>
    <property type="molecule type" value="Genomic_DNA"/>
</dbReference>
<evidence type="ECO:0000256" key="19">
    <source>
        <dbReference type="ARBA" id="ARBA00064631"/>
    </source>
</evidence>
<dbReference type="Pfam" id="PF02877">
    <property type="entry name" value="PARP_reg"/>
    <property type="match status" value="1"/>
</dbReference>
<dbReference type="SUPFAM" id="SSF142921">
    <property type="entry name" value="WGR domain-like"/>
    <property type="match status" value="1"/>
</dbReference>
<evidence type="ECO:0000256" key="16">
    <source>
        <dbReference type="ARBA" id="ARBA00023242"/>
    </source>
</evidence>
<keyword evidence="8 20" id="KW-0808">Transferase</keyword>
<evidence type="ECO:0000256" key="20">
    <source>
        <dbReference type="RuleBase" id="RU362114"/>
    </source>
</evidence>
<dbReference type="CDD" id="cd08003">
    <property type="entry name" value="WGR_PARP2_like"/>
    <property type="match status" value="1"/>
</dbReference>
<dbReference type="FunFam" id="3.90.228.10:FF:000002">
    <property type="entry name" value="Poly [ADP-ribose] polymerase"/>
    <property type="match status" value="1"/>
</dbReference>
<evidence type="ECO:0000256" key="7">
    <source>
        <dbReference type="ARBA" id="ARBA00022676"/>
    </source>
</evidence>
<evidence type="ECO:0000256" key="3">
    <source>
        <dbReference type="ARBA" id="ARBA00004906"/>
    </source>
</evidence>
<keyword evidence="7 20" id="KW-0328">Glycosyltransferase</keyword>
<dbReference type="PANTHER" id="PTHR10459:SF60">
    <property type="entry name" value="POLY [ADP-RIBOSE] POLYMERASE 2"/>
    <property type="match status" value="1"/>
</dbReference>
<dbReference type="GO" id="GO:0016779">
    <property type="term" value="F:nucleotidyltransferase activity"/>
    <property type="evidence" value="ECO:0007669"/>
    <property type="project" value="UniProtKB-KW"/>
</dbReference>
<dbReference type="InterPro" id="IPR018123">
    <property type="entry name" value="WWE-dom_subgr"/>
</dbReference>
<reference evidence="26" key="1">
    <citation type="thesis" date="2020" institute="ProQuest LLC" country="789 East Eisenhower Parkway, Ann Arbor, MI, USA">
        <title>Comparative Genomics and Chromosome Evolution.</title>
        <authorList>
            <person name="Mudd A.B."/>
        </authorList>
    </citation>
    <scope>NUCLEOTIDE SEQUENCE</scope>
    <source>
        <strain evidence="26">1538</strain>
        <tissue evidence="26">Blood</tissue>
    </source>
</reference>
<dbReference type="EC" id="2.4.2.-" evidence="20"/>
<evidence type="ECO:0000256" key="4">
    <source>
        <dbReference type="ARBA" id="ARBA00022454"/>
    </source>
</evidence>
<comment type="subcellular location">
    <subcellularLocation>
        <location evidence="2">Chromosome</location>
    </subcellularLocation>
    <subcellularLocation>
        <location evidence="1">Nucleus</location>
    </subcellularLocation>
</comment>
<evidence type="ECO:0000256" key="21">
    <source>
        <dbReference type="SAM" id="MobiDB-lite"/>
    </source>
</evidence>
<dbReference type="Gene3D" id="2.20.140.10">
    <property type="entry name" value="WGR domain"/>
    <property type="match status" value="1"/>
</dbReference>
<dbReference type="CDD" id="cd01437">
    <property type="entry name" value="parp_like"/>
    <property type="match status" value="1"/>
</dbReference>
<comment type="catalytic activity">
    <reaction evidence="18">
        <text>NAD(+) + (ADP-D-ribosyl)n-acceptor = nicotinamide + (ADP-D-ribosyl)n+1-acceptor + H(+).</text>
        <dbReference type="EC" id="2.4.2.30"/>
    </reaction>
</comment>
<dbReference type="InterPro" id="IPR036930">
    <property type="entry name" value="WGR_dom_sf"/>
</dbReference>
<dbReference type="AlphaFoldDB" id="A0AAV3AED9"/>
<dbReference type="SMART" id="SM00773">
    <property type="entry name" value="WGR"/>
    <property type="match status" value="1"/>
</dbReference>
<dbReference type="InterPro" id="IPR012317">
    <property type="entry name" value="Poly(ADP-ribose)pol_cat_dom"/>
</dbReference>
<dbReference type="PROSITE" id="PS51059">
    <property type="entry name" value="PARP_CATALYTIC"/>
    <property type="match status" value="1"/>
</dbReference>
<proteinExistence type="inferred from homology"/>
<evidence type="ECO:0000256" key="6">
    <source>
        <dbReference type="ARBA" id="ARBA00022553"/>
    </source>
</evidence>
<keyword evidence="13 20" id="KW-0520">NAD</keyword>
<dbReference type="GO" id="GO:0006302">
    <property type="term" value="P:double-strand break repair"/>
    <property type="evidence" value="ECO:0007669"/>
    <property type="project" value="TreeGrafter"/>
</dbReference>
<dbReference type="GO" id="GO:1990404">
    <property type="term" value="F:NAD+-protein mono-ADP-ribosyltransferase activity"/>
    <property type="evidence" value="ECO:0007669"/>
    <property type="project" value="TreeGrafter"/>
</dbReference>
<dbReference type="PANTHER" id="PTHR10459">
    <property type="entry name" value="DNA LIGASE"/>
    <property type="match status" value="1"/>
</dbReference>
<dbReference type="PROSITE" id="PS50918">
    <property type="entry name" value="WWE"/>
    <property type="match status" value="1"/>
</dbReference>
<evidence type="ECO:0000256" key="5">
    <source>
        <dbReference type="ARBA" id="ARBA00022533"/>
    </source>
</evidence>
<dbReference type="PROSITE" id="PS51977">
    <property type="entry name" value="WGR"/>
    <property type="match status" value="1"/>
</dbReference>
<dbReference type="GO" id="GO:0005730">
    <property type="term" value="C:nucleolus"/>
    <property type="evidence" value="ECO:0007669"/>
    <property type="project" value="TreeGrafter"/>
</dbReference>
<dbReference type="SUPFAM" id="SSF56399">
    <property type="entry name" value="ADP-ribosylation"/>
    <property type="match status" value="1"/>
</dbReference>
<keyword evidence="15" id="KW-0234">DNA repair</keyword>
<keyword evidence="14" id="KW-0238">DNA-binding</keyword>
<dbReference type="GO" id="GO:0003950">
    <property type="term" value="F:NAD+ poly-ADP-ribosyltransferase activity"/>
    <property type="evidence" value="ECO:0007669"/>
    <property type="project" value="UniProtKB-UniRule"/>
</dbReference>
<dbReference type="InterPro" id="IPR050800">
    <property type="entry name" value="ARTD/PARP"/>
</dbReference>
<dbReference type="GO" id="GO:0003677">
    <property type="term" value="F:DNA binding"/>
    <property type="evidence" value="ECO:0007669"/>
    <property type="project" value="UniProtKB-KW"/>
</dbReference>
<dbReference type="InterPro" id="IPR036616">
    <property type="entry name" value="Poly(ADP-ribose)pol_reg_dom_sf"/>
</dbReference>
<dbReference type="PROSITE" id="PS51060">
    <property type="entry name" value="PARP_ALPHA_HD"/>
    <property type="match status" value="1"/>
</dbReference>
<evidence type="ECO:0000256" key="17">
    <source>
        <dbReference type="ARBA" id="ARBA00024347"/>
    </source>
</evidence>
<evidence type="ECO:0000313" key="26">
    <source>
        <dbReference type="EMBL" id="DBA22761.1"/>
    </source>
</evidence>
<dbReference type="SUPFAM" id="SSF117839">
    <property type="entry name" value="WWE domain"/>
    <property type="match status" value="2"/>
</dbReference>
<dbReference type="Gene3D" id="3.30.720.50">
    <property type="match status" value="2"/>
</dbReference>
<evidence type="ECO:0000256" key="18">
    <source>
        <dbReference type="ARBA" id="ARBA00033987"/>
    </source>
</evidence>
<feature type="compositionally biased region" description="Polar residues" evidence="21">
    <location>
        <begin position="286"/>
        <end position="301"/>
    </location>
</feature>
<dbReference type="Pfam" id="PF02825">
    <property type="entry name" value="WWE"/>
    <property type="match status" value="2"/>
</dbReference>
<gene>
    <name evidence="26" type="ORF">GDO54_013770</name>
</gene>
<evidence type="ECO:0000256" key="12">
    <source>
        <dbReference type="ARBA" id="ARBA00022990"/>
    </source>
</evidence>
<comment type="pathway">
    <text evidence="3">Protein modification; protein ubiquitination.</text>
</comment>
<evidence type="ECO:0000259" key="22">
    <source>
        <dbReference type="PROSITE" id="PS50918"/>
    </source>
</evidence>
<dbReference type="SUPFAM" id="SSF47587">
    <property type="entry name" value="Domain of poly(ADP-ribose) polymerase"/>
    <property type="match status" value="1"/>
</dbReference>
<dbReference type="Gene3D" id="3.90.228.10">
    <property type="match status" value="1"/>
</dbReference>
<keyword evidence="12" id="KW-0007">Acetylation</keyword>
<keyword evidence="11" id="KW-0013">ADP-ribosylation</keyword>
<evidence type="ECO:0000259" key="25">
    <source>
        <dbReference type="PROSITE" id="PS51977"/>
    </source>
</evidence>
<evidence type="ECO:0000256" key="8">
    <source>
        <dbReference type="ARBA" id="ARBA00022679"/>
    </source>
</evidence>
<evidence type="ECO:0000313" key="27">
    <source>
        <dbReference type="Proteomes" id="UP001181693"/>
    </source>
</evidence>
<dbReference type="GO" id="GO:0008270">
    <property type="term" value="F:zinc ion binding"/>
    <property type="evidence" value="ECO:0007669"/>
    <property type="project" value="InterPro"/>
</dbReference>
<feature type="domain" description="WGR" evidence="25">
    <location>
        <begin position="345"/>
        <end position="442"/>
    </location>
</feature>
<dbReference type="GO" id="GO:0005654">
    <property type="term" value="C:nucleoplasm"/>
    <property type="evidence" value="ECO:0007669"/>
    <property type="project" value="UniProtKB-ARBA"/>
</dbReference>
<evidence type="ECO:0000256" key="13">
    <source>
        <dbReference type="ARBA" id="ARBA00023027"/>
    </source>
</evidence>
<evidence type="ECO:0000256" key="1">
    <source>
        <dbReference type="ARBA" id="ARBA00004123"/>
    </source>
</evidence>
<evidence type="ECO:0000256" key="9">
    <source>
        <dbReference type="ARBA" id="ARBA00022695"/>
    </source>
</evidence>
<dbReference type="Proteomes" id="UP001181693">
    <property type="component" value="Unassembled WGS sequence"/>
</dbReference>
<evidence type="ECO:0000259" key="24">
    <source>
        <dbReference type="PROSITE" id="PS51060"/>
    </source>
</evidence>
<name>A0AAV3AED9_PYXAD</name>
<keyword evidence="16" id="KW-0539">Nucleus</keyword>
<feature type="domain" description="WWE" evidence="22">
    <location>
        <begin position="201"/>
        <end position="277"/>
    </location>
</feature>
<evidence type="ECO:0000256" key="14">
    <source>
        <dbReference type="ARBA" id="ARBA00023125"/>
    </source>
</evidence>
<accession>A0AAV3AED9</accession>
<comment type="caution">
    <text evidence="26">The sequence shown here is derived from an EMBL/GenBank/DDBJ whole genome shotgun (WGS) entry which is preliminary data.</text>
</comment>
<dbReference type="Pfam" id="PF05406">
    <property type="entry name" value="WGR"/>
    <property type="match status" value="1"/>
</dbReference>
<dbReference type="InterPro" id="IPR004102">
    <property type="entry name" value="Poly(ADP-ribose)pol_reg_dom"/>
</dbReference>
<evidence type="ECO:0000256" key="15">
    <source>
        <dbReference type="ARBA" id="ARBA00023204"/>
    </source>
</evidence>
<dbReference type="GO" id="GO:0005694">
    <property type="term" value="C:chromosome"/>
    <property type="evidence" value="ECO:0007669"/>
    <property type="project" value="UniProtKB-SubCell"/>
</dbReference>
<feature type="domain" description="PARP catalytic" evidence="23">
    <location>
        <begin position="597"/>
        <end position="824"/>
    </location>
</feature>
<comment type="subunit">
    <text evidence="19">Component of a base excision repair (BER) complex, containing at least XRCC1, PARP1, POLB and LRIG3. Homo- and heterodimer with PARP1. Interacts (via the PARP catalytic domain) with HPF1. Interacts with core nucleosomes.</text>
</comment>
<keyword evidence="6" id="KW-0597">Phosphoprotein</keyword>
<organism evidence="26 27">
    <name type="scientific">Pyxicephalus adspersus</name>
    <name type="common">African bullfrog</name>
    <dbReference type="NCBI Taxonomy" id="30357"/>
    <lineage>
        <taxon>Eukaryota</taxon>
        <taxon>Metazoa</taxon>
        <taxon>Chordata</taxon>
        <taxon>Craniata</taxon>
        <taxon>Vertebrata</taxon>
        <taxon>Euteleostomi</taxon>
        <taxon>Amphibia</taxon>
        <taxon>Batrachia</taxon>
        <taxon>Anura</taxon>
        <taxon>Neobatrachia</taxon>
        <taxon>Ranoidea</taxon>
        <taxon>Pyxicephalidae</taxon>
        <taxon>Pyxicephalinae</taxon>
        <taxon>Pyxicephalus</taxon>
    </lineage>
</organism>